<dbReference type="Proteomes" id="UP000305681">
    <property type="component" value="Unassembled WGS sequence"/>
</dbReference>
<dbReference type="OrthoDB" id="8903691at2"/>
<dbReference type="InterPro" id="IPR007607">
    <property type="entry name" value="BacA/B"/>
</dbReference>
<dbReference type="Pfam" id="PF04519">
    <property type="entry name" value="Bactofilin"/>
    <property type="match status" value="1"/>
</dbReference>
<dbReference type="EMBL" id="FPKH01000008">
    <property type="protein sequence ID" value="SFY24340.1"/>
    <property type="molecule type" value="Genomic_DNA"/>
</dbReference>
<sequence length="129" mass="13905">MFERNAKNPIDTLIGASTRIEGDLLFCGGLRIDGHVRGNVTGEPGEPTYIVLGEAGRIDGEVRCSSLVVSGEINGPVYVSEMLEIQPKARIVGEVYYKVLEMHSGALVQGKLSRHDSADPVLHLAVSEM</sequence>
<comment type="similarity">
    <text evidence="1">Belongs to the bactofilin family.</text>
</comment>
<evidence type="ECO:0000313" key="5">
    <source>
        <dbReference type="Proteomes" id="UP000305681"/>
    </source>
</evidence>
<dbReference type="PANTHER" id="PTHR35024:SF4">
    <property type="entry name" value="POLYMER-FORMING CYTOSKELETAL PROTEIN"/>
    <property type="match status" value="1"/>
</dbReference>
<dbReference type="eggNOG" id="COG1664">
    <property type="taxonomic scope" value="Bacteria"/>
</dbReference>
<dbReference type="EMBL" id="VDGE01000008">
    <property type="protein sequence ID" value="TNC75384.1"/>
    <property type="molecule type" value="Genomic_DNA"/>
</dbReference>
<accession>A0A031GUQ7</accession>
<reference evidence="2 4" key="1">
    <citation type="submission" date="2016-11" db="EMBL/GenBank/DDBJ databases">
        <authorList>
            <person name="Varghese N."/>
            <person name="Submissions S."/>
        </authorList>
    </citation>
    <scope>NUCLEOTIDE SEQUENCE [LARGE SCALE GENOMIC DNA]</scope>
    <source>
        <strain evidence="2 4">NFR18</strain>
    </source>
</reference>
<dbReference type="AlphaFoldDB" id="A0A031GUQ7"/>
<dbReference type="Proteomes" id="UP000182489">
    <property type="component" value="Unassembled WGS sequence"/>
</dbReference>
<protein>
    <submittedName>
        <fullName evidence="3">Polymer-forming cytoskeletal protein</fullName>
    </submittedName>
    <submittedName>
        <fullName evidence="2">Protein CcmA, bactofilin family</fullName>
    </submittedName>
</protein>
<name>A0A031GUQ7_9BURK</name>
<organism evidence="3 5">
    <name type="scientific">Janthinobacterium lividum</name>
    <dbReference type="NCBI Taxonomy" id="29581"/>
    <lineage>
        <taxon>Bacteria</taxon>
        <taxon>Pseudomonadati</taxon>
        <taxon>Pseudomonadota</taxon>
        <taxon>Betaproteobacteria</taxon>
        <taxon>Burkholderiales</taxon>
        <taxon>Oxalobacteraceae</taxon>
        <taxon>Janthinobacterium</taxon>
    </lineage>
</organism>
<evidence type="ECO:0000313" key="3">
    <source>
        <dbReference type="EMBL" id="TNC75384.1"/>
    </source>
</evidence>
<evidence type="ECO:0000256" key="1">
    <source>
        <dbReference type="ARBA" id="ARBA00044755"/>
    </source>
</evidence>
<evidence type="ECO:0000313" key="4">
    <source>
        <dbReference type="Proteomes" id="UP000182489"/>
    </source>
</evidence>
<comment type="caution">
    <text evidence="3">The sequence shown here is derived from an EMBL/GenBank/DDBJ whole genome shotgun (WGS) entry which is preliminary data.</text>
</comment>
<dbReference type="PANTHER" id="PTHR35024">
    <property type="entry name" value="HYPOTHETICAL CYTOSOLIC PROTEIN"/>
    <property type="match status" value="1"/>
</dbReference>
<reference evidence="3 5" key="2">
    <citation type="submission" date="2019-06" db="EMBL/GenBank/DDBJ databases">
        <title>Genome sequence of Janthinobacterium lividum UCD_MED1.</title>
        <authorList>
            <person name="De Leon M.E."/>
            <person name="Jospin G."/>
        </authorList>
    </citation>
    <scope>NUCLEOTIDE SEQUENCE [LARGE SCALE GENOMIC DNA]</scope>
    <source>
        <strain evidence="3 5">UCD_MED1</strain>
    </source>
</reference>
<dbReference type="RefSeq" id="WP_034749532.1">
    <property type="nucleotide sequence ID" value="NZ_FPKH01000008.1"/>
</dbReference>
<evidence type="ECO:0000313" key="2">
    <source>
        <dbReference type="EMBL" id="SFY24340.1"/>
    </source>
</evidence>
<gene>
    <name evidence="3" type="ORF">FHI69_19985</name>
    <name evidence="2" type="ORF">SAMN03097694_5297</name>
</gene>
<proteinExistence type="inferred from homology"/>